<comment type="caution">
    <text evidence="3">The sequence shown here is derived from an EMBL/GenBank/DDBJ whole genome shotgun (WGS) entry which is preliminary data.</text>
</comment>
<dbReference type="PANTHER" id="PTHR28532">
    <property type="entry name" value="GEO13458P1"/>
    <property type="match status" value="1"/>
</dbReference>
<reference evidence="3" key="1">
    <citation type="submission" date="2020-12" db="EMBL/GenBank/DDBJ databases">
        <title>Metabolic potential, ecology and presence of endohyphal bacteria is reflected in genomic diversity of Mucoromycotina.</title>
        <authorList>
            <person name="Muszewska A."/>
            <person name="Okrasinska A."/>
            <person name="Steczkiewicz K."/>
            <person name="Drgas O."/>
            <person name="Orlowska M."/>
            <person name="Perlinska-Lenart U."/>
            <person name="Aleksandrzak-Piekarczyk T."/>
            <person name="Szatraj K."/>
            <person name="Zielenkiewicz U."/>
            <person name="Pilsyk S."/>
            <person name="Malc E."/>
            <person name="Mieczkowski P."/>
            <person name="Kruszewska J.S."/>
            <person name="Biernat P."/>
            <person name="Pawlowska J."/>
        </authorList>
    </citation>
    <scope>NUCLEOTIDE SEQUENCE</scope>
    <source>
        <strain evidence="3">WA0000051536</strain>
    </source>
</reference>
<dbReference type="InterPro" id="IPR019191">
    <property type="entry name" value="Essential_protein_Yae1_N"/>
</dbReference>
<name>A0A8H7U9A6_9FUNG</name>
<dbReference type="PANTHER" id="PTHR28532:SF1">
    <property type="entry name" value="ORAL CANCER OVEREXPRESSED 1"/>
    <property type="match status" value="1"/>
</dbReference>
<organism evidence="3 4">
    <name type="scientific">Umbelopsis vinacea</name>
    <dbReference type="NCBI Taxonomy" id="44442"/>
    <lineage>
        <taxon>Eukaryota</taxon>
        <taxon>Fungi</taxon>
        <taxon>Fungi incertae sedis</taxon>
        <taxon>Mucoromycota</taxon>
        <taxon>Mucoromycotina</taxon>
        <taxon>Umbelopsidomycetes</taxon>
        <taxon>Umbelopsidales</taxon>
        <taxon>Umbelopsidaceae</taxon>
        <taxon>Umbelopsis</taxon>
    </lineage>
</organism>
<protein>
    <recommendedName>
        <fullName evidence="2">Essential protein Yae1 N-terminal domain-containing protein</fullName>
    </recommendedName>
</protein>
<keyword evidence="4" id="KW-1185">Reference proteome</keyword>
<dbReference type="Pfam" id="PF09811">
    <property type="entry name" value="Yae1_N"/>
    <property type="match status" value="1"/>
</dbReference>
<evidence type="ECO:0000256" key="1">
    <source>
        <dbReference type="ARBA" id="ARBA00038090"/>
    </source>
</evidence>
<evidence type="ECO:0000259" key="2">
    <source>
        <dbReference type="Pfam" id="PF09811"/>
    </source>
</evidence>
<dbReference type="Proteomes" id="UP000612746">
    <property type="component" value="Unassembled WGS sequence"/>
</dbReference>
<dbReference type="OrthoDB" id="48036at2759"/>
<comment type="similarity">
    <text evidence="1">Belongs to the LTO1 family.</text>
</comment>
<accession>A0A8H7U9A6</accession>
<evidence type="ECO:0000313" key="4">
    <source>
        <dbReference type="Proteomes" id="UP000612746"/>
    </source>
</evidence>
<dbReference type="InterPro" id="IPR052436">
    <property type="entry name" value="LTO1_adapter"/>
</dbReference>
<sequence>MSSQPLPNELDLENLIHLENMFQELGHEDGLRDGRKSGVVEGRILGCEKGFEMSNEVGYYTGCAILWTKLVEAHPESFSSRATKQIQSLQSVIDQFPDANEDQTDTFALLDKMRAKFRVVTSVLKVEQKFATTQPVGMSY</sequence>
<dbReference type="EMBL" id="JAEPRA010000016">
    <property type="protein sequence ID" value="KAG2174455.1"/>
    <property type="molecule type" value="Genomic_DNA"/>
</dbReference>
<evidence type="ECO:0000313" key="3">
    <source>
        <dbReference type="EMBL" id="KAG2174455.1"/>
    </source>
</evidence>
<feature type="domain" description="Essential protein Yae1 N-terminal" evidence="2">
    <location>
        <begin position="26"/>
        <end position="64"/>
    </location>
</feature>
<dbReference type="AlphaFoldDB" id="A0A8H7U9A6"/>
<gene>
    <name evidence="3" type="ORF">INT44_006718</name>
</gene>
<proteinExistence type="inferred from homology"/>